<evidence type="ECO:0000259" key="11">
    <source>
        <dbReference type="PROSITE" id="PS50157"/>
    </source>
</evidence>
<evidence type="ECO:0000256" key="9">
    <source>
        <dbReference type="PROSITE-ProRule" id="PRU00042"/>
    </source>
</evidence>
<evidence type="ECO:0000256" key="4">
    <source>
        <dbReference type="ARBA" id="ARBA00022737"/>
    </source>
</evidence>
<keyword evidence="6" id="KW-0862">Zinc</keyword>
<dbReference type="SUPFAM" id="SSF57667">
    <property type="entry name" value="beta-beta-alpha zinc fingers"/>
    <property type="match status" value="1"/>
</dbReference>
<evidence type="ECO:0000256" key="1">
    <source>
        <dbReference type="ARBA" id="ARBA00004123"/>
    </source>
</evidence>
<dbReference type="PROSITE" id="PS50157">
    <property type="entry name" value="ZINC_FINGER_C2H2_2"/>
    <property type="match status" value="2"/>
</dbReference>
<accession>A0A1A7Y4P1</accession>
<sequence length="81" mass="9298">MSSLEEPTEKTSITNQRCVHTGEKLYPCEQCGKRFTTSGSLKLHQRVHTGEKPFPCQQCGKNFTSSGNLKRHQQTHTREHR</sequence>
<dbReference type="GO" id="GO:0008270">
    <property type="term" value="F:zinc ion binding"/>
    <property type="evidence" value="ECO:0007669"/>
    <property type="project" value="UniProtKB-KW"/>
</dbReference>
<reference evidence="12" key="1">
    <citation type="submission" date="2016-05" db="EMBL/GenBank/DDBJ databases">
        <authorList>
            <person name="Lavstsen T."/>
            <person name="Jespersen J.S."/>
        </authorList>
    </citation>
    <scope>NUCLEOTIDE SEQUENCE</scope>
    <source>
        <tissue evidence="12">Brain</tissue>
    </source>
</reference>
<dbReference type="FunFam" id="3.30.160.60:FF:001155">
    <property type="entry name" value="Zinc finger 30C"/>
    <property type="match status" value="1"/>
</dbReference>
<dbReference type="SMART" id="SM00355">
    <property type="entry name" value="ZnF_C2H2"/>
    <property type="match status" value="2"/>
</dbReference>
<evidence type="ECO:0000256" key="10">
    <source>
        <dbReference type="SAM" id="MobiDB-lite"/>
    </source>
</evidence>
<dbReference type="GO" id="GO:0031519">
    <property type="term" value="C:PcG protein complex"/>
    <property type="evidence" value="ECO:0007669"/>
    <property type="project" value="TreeGrafter"/>
</dbReference>
<dbReference type="Gene3D" id="3.30.160.60">
    <property type="entry name" value="Classic Zinc Finger"/>
    <property type="match status" value="2"/>
</dbReference>
<evidence type="ECO:0000313" key="12">
    <source>
        <dbReference type="EMBL" id="SBP25417.1"/>
    </source>
</evidence>
<protein>
    <submittedName>
        <fullName evidence="12">ZFP62 zinc finger protein</fullName>
    </submittedName>
</protein>
<dbReference type="FunFam" id="3.30.160.60:FF:001954">
    <property type="entry name" value="Zinc finger protein 787"/>
    <property type="match status" value="1"/>
</dbReference>
<feature type="region of interest" description="Disordered" evidence="10">
    <location>
        <begin position="59"/>
        <end position="81"/>
    </location>
</feature>
<dbReference type="PANTHER" id="PTHR14003">
    <property type="entry name" value="TRANSCRIPTIONAL REPRESSOR PROTEIN YY"/>
    <property type="match status" value="1"/>
</dbReference>
<dbReference type="InterPro" id="IPR013087">
    <property type="entry name" value="Znf_C2H2_type"/>
</dbReference>
<dbReference type="GO" id="GO:0005667">
    <property type="term" value="C:transcription regulator complex"/>
    <property type="evidence" value="ECO:0007669"/>
    <property type="project" value="TreeGrafter"/>
</dbReference>
<dbReference type="PROSITE" id="PS00028">
    <property type="entry name" value="ZINC_FINGER_C2H2_1"/>
    <property type="match status" value="2"/>
</dbReference>
<dbReference type="AlphaFoldDB" id="A0A1A7Y4P1"/>
<evidence type="ECO:0000256" key="5">
    <source>
        <dbReference type="ARBA" id="ARBA00022771"/>
    </source>
</evidence>
<keyword evidence="4" id="KW-0677">Repeat</keyword>
<feature type="domain" description="C2H2-type" evidence="11">
    <location>
        <begin position="54"/>
        <end position="81"/>
    </location>
</feature>
<keyword evidence="8" id="KW-0539">Nucleus</keyword>
<dbReference type="EMBL" id="HADX01003185">
    <property type="protein sequence ID" value="SBP25417.1"/>
    <property type="molecule type" value="Transcribed_RNA"/>
</dbReference>
<dbReference type="GO" id="GO:0000978">
    <property type="term" value="F:RNA polymerase II cis-regulatory region sequence-specific DNA binding"/>
    <property type="evidence" value="ECO:0007669"/>
    <property type="project" value="TreeGrafter"/>
</dbReference>
<feature type="domain" description="C2H2-type" evidence="11">
    <location>
        <begin position="26"/>
        <end position="53"/>
    </location>
</feature>
<comment type="subcellular location">
    <subcellularLocation>
        <location evidence="1">Nucleus</location>
    </subcellularLocation>
</comment>
<evidence type="ECO:0000256" key="2">
    <source>
        <dbReference type="ARBA" id="ARBA00006991"/>
    </source>
</evidence>
<dbReference type="GO" id="GO:0000785">
    <property type="term" value="C:chromatin"/>
    <property type="evidence" value="ECO:0007669"/>
    <property type="project" value="TreeGrafter"/>
</dbReference>
<evidence type="ECO:0000256" key="8">
    <source>
        <dbReference type="ARBA" id="ARBA00023242"/>
    </source>
</evidence>
<dbReference type="GO" id="GO:0000981">
    <property type="term" value="F:DNA-binding transcription factor activity, RNA polymerase II-specific"/>
    <property type="evidence" value="ECO:0007669"/>
    <property type="project" value="TreeGrafter"/>
</dbReference>
<feature type="compositionally biased region" description="Basic residues" evidence="10">
    <location>
        <begin position="69"/>
        <end position="81"/>
    </location>
</feature>
<gene>
    <name evidence="12" type="primary">ZFP62</name>
</gene>
<comment type="similarity">
    <text evidence="2">Belongs to the krueppel C2H2-type zinc-finger protein family.</text>
</comment>
<keyword evidence="7" id="KW-0238">DNA-binding</keyword>
<reference evidence="12" key="2">
    <citation type="submission" date="2016-06" db="EMBL/GenBank/DDBJ databases">
        <title>The genome of a short-lived fish provides insights into sex chromosome evolution and the genetic control of aging.</title>
        <authorList>
            <person name="Reichwald K."/>
            <person name="Felder M."/>
            <person name="Petzold A."/>
            <person name="Koch P."/>
            <person name="Groth M."/>
            <person name="Platzer M."/>
        </authorList>
    </citation>
    <scope>NUCLEOTIDE SEQUENCE</scope>
    <source>
        <tissue evidence="12">Brain</tissue>
    </source>
</reference>
<evidence type="ECO:0000256" key="6">
    <source>
        <dbReference type="ARBA" id="ARBA00022833"/>
    </source>
</evidence>
<dbReference type="PANTHER" id="PTHR14003:SF23">
    <property type="entry name" value="ZINC FINGER PROTEIN 143"/>
    <property type="match status" value="1"/>
</dbReference>
<evidence type="ECO:0000256" key="7">
    <source>
        <dbReference type="ARBA" id="ARBA00023125"/>
    </source>
</evidence>
<organism evidence="12">
    <name type="scientific">Iconisemion striatum</name>
    <dbReference type="NCBI Taxonomy" id="60296"/>
    <lineage>
        <taxon>Eukaryota</taxon>
        <taxon>Metazoa</taxon>
        <taxon>Chordata</taxon>
        <taxon>Craniata</taxon>
        <taxon>Vertebrata</taxon>
        <taxon>Euteleostomi</taxon>
        <taxon>Actinopterygii</taxon>
        <taxon>Neopterygii</taxon>
        <taxon>Teleostei</taxon>
        <taxon>Neoteleostei</taxon>
        <taxon>Acanthomorphata</taxon>
        <taxon>Ovalentaria</taxon>
        <taxon>Atherinomorphae</taxon>
        <taxon>Cyprinodontiformes</taxon>
        <taxon>Nothobranchiidae</taxon>
        <taxon>Iconisemion</taxon>
    </lineage>
</organism>
<evidence type="ECO:0000256" key="3">
    <source>
        <dbReference type="ARBA" id="ARBA00022723"/>
    </source>
</evidence>
<name>A0A1A7Y4P1_9TELE</name>
<proteinExistence type="inferred from homology"/>
<keyword evidence="3" id="KW-0479">Metal-binding</keyword>
<feature type="compositionally biased region" description="Polar residues" evidence="10">
    <location>
        <begin position="59"/>
        <end position="68"/>
    </location>
</feature>
<dbReference type="Pfam" id="PF00096">
    <property type="entry name" value="zf-C2H2"/>
    <property type="match status" value="2"/>
</dbReference>
<dbReference type="InterPro" id="IPR036236">
    <property type="entry name" value="Znf_C2H2_sf"/>
</dbReference>
<keyword evidence="5 9" id="KW-0863">Zinc-finger</keyword>